<keyword evidence="2" id="KW-1185">Reference proteome</keyword>
<dbReference type="Proteomes" id="UP000829196">
    <property type="component" value="Unassembled WGS sequence"/>
</dbReference>
<comment type="caution">
    <text evidence="1">The sequence shown here is derived from an EMBL/GenBank/DDBJ whole genome shotgun (WGS) entry which is preliminary data.</text>
</comment>
<dbReference type="AlphaFoldDB" id="A0A8T3CBG3"/>
<proteinExistence type="predicted"/>
<reference evidence="1" key="1">
    <citation type="journal article" date="2022" name="Front. Genet.">
        <title>Chromosome-Scale Assembly of the Dendrobium nobile Genome Provides Insights Into the Molecular Mechanism of the Biosynthesis of the Medicinal Active Ingredient of Dendrobium.</title>
        <authorList>
            <person name="Xu Q."/>
            <person name="Niu S.-C."/>
            <person name="Li K.-L."/>
            <person name="Zheng P.-J."/>
            <person name="Zhang X.-J."/>
            <person name="Jia Y."/>
            <person name="Liu Y."/>
            <person name="Niu Y.-X."/>
            <person name="Yu L.-H."/>
            <person name="Chen D.-F."/>
            <person name="Zhang G.-Q."/>
        </authorList>
    </citation>
    <scope>NUCLEOTIDE SEQUENCE</scope>
    <source>
        <tissue evidence="1">Leaf</tissue>
    </source>
</reference>
<sequence length="97" mass="11123">MFHFCVEKSLIFRDSKEEKLQLDGGEQDSASYIRVFPFALQDSSIHISHSSSRDLFLPLPLLYFMKHPTKAPAPCLDFSRIHKPSSWRLGLPLLSCD</sequence>
<protein>
    <submittedName>
        <fullName evidence="1">Uncharacterized protein</fullName>
    </submittedName>
</protein>
<evidence type="ECO:0000313" key="2">
    <source>
        <dbReference type="Proteomes" id="UP000829196"/>
    </source>
</evidence>
<dbReference type="EMBL" id="JAGYWB010000002">
    <property type="protein sequence ID" value="KAI0529095.1"/>
    <property type="molecule type" value="Genomic_DNA"/>
</dbReference>
<organism evidence="1 2">
    <name type="scientific">Dendrobium nobile</name>
    <name type="common">Orchid</name>
    <dbReference type="NCBI Taxonomy" id="94219"/>
    <lineage>
        <taxon>Eukaryota</taxon>
        <taxon>Viridiplantae</taxon>
        <taxon>Streptophyta</taxon>
        <taxon>Embryophyta</taxon>
        <taxon>Tracheophyta</taxon>
        <taxon>Spermatophyta</taxon>
        <taxon>Magnoliopsida</taxon>
        <taxon>Liliopsida</taxon>
        <taxon>Asparagales</taxon>
        <taxon>Orchidaceae</taxon>
        <taxon>Epidendroideae</taxon>
        <taxon>Malaxideae</taxon>
        <taxon>Dendrobiinae</taxon>
        <taxon>Dendrobium</taxon>
    </lineage>
</organism>
<accession>A0A8T3CBG3</accession>
<gene>
    <name evidence="1" type="ORF">KFK09_001641</name>
</gene>
<name>A0A8T3CBG3_DENNO</name>
<evidence type="ECO:0000313" key="1">
    <source>
        <dbReference type="EMBL" id="KAI0529095.1"/>
    </source>
</evidence>